<dbReference type="Proteomes" id="UP000420635">
    <property type="component" value="Unassembled WGS sequence"/>
</dbReference>
<organism evidence="1 2">
    <name type="scientific">Segatella copri</name>
    <dbReference type="NCBI Taxonomy" id="165179"/>
    <lineage>
        <taxon>Bacteria</taxon>
        <taxon>Pseudomonadati</taxon>
        <taxon>Bacteroidota</taxon>
        <taxon>Bacteroidia</taxon>
        <taxon>Bacteroidales</taxon>
        <taxon>Prevotellaceae</taxon>
        <taxon>Segatella</taxon>
    </lineage>
</organism>
<dbReference type="EMBL" id="VZBQ01000092">
    <property type="protein sequence ID" value="MQN89835.1"/>
    <property type="molecule type" value="Genomic_DNA"/>
</dbReference>
<gene>
    <name evidence="1" type="ORF">F7D59_08230</name>
</gene>
<sequence length="348" mass="39742">MKESKASERKTTQQSLFFHLLFLCALLMITSCSGSRQYDFKSSEDALKKYQAFFQTMKGHSDSDAEHLADYINQWREYGDTVLNYIRKDPSFNAHSGLSMKYDLISDSIRTELLGMTGNCTLSDVAYVKLHTSLYKDNRELGSLKENALKFFATLDKSPAYDLEVHRALANYSKFLLSTKSHGIKSRKELVAFLHEEDRHFRTFLAHIDECSSIGMTEITNHTADICSAIYKFASRNKLPASETLVLMSMRTDRRLILNAQVCRDALKRGKIRDAIQANAYLWMILQPYLSMDALAIAMLTPEQAQLMTDIAKDYPAIITRLEGKHLVNKEVSNRIPAQLMRLYISTL</sequence>
<dbReference type="PROSITE" id="PS51257">
    <property type="entry name" value="PROKAR_LIPOPROTEIN"/>
    <property type="match status" value="1"/>
</dbReference>
<protein>
    <submittedName>
        <fullName evidence="1">Uncharacterized protein</fullName>
    </submittedName>
</protein>
<reference evidence="2" key="1">
    <citation type="submission" date="2019-09" db="EMBL/GenBank/DDBJ databases">
        <title>Distinct polysaccharide growth profiles of human intestinal Prevotella copri isolates.</title>
        <authorList>
            <person name="Fehlner-Peach H."/>
            <person name="Magnabosco C."/>
            <person name="Raghavan V."/>
            <person name="Scher J.U."/>
            <person name="Tett A."/>
            <person name="Cox L.M."/>
            <person name="Gottsegen C."/>
            <person name="Watters A."/>
            <person name="Wiltshire- Gordon J.D."/>
            <person name="Segata N."/>
            <person name="Bonneau R."/>
            <person name="Littman D.R."/>
        </authorList>
    </citation>
    <scope>NUCLEOTIDE SEQUENCE [LARGE SCALE GENOMIC DNA]</scope>
    <source>
        <strain evidence="2">iP54</strain>
    </source>
</reference>
<evidence type="ECO:0000313" key="2">
    <source>
        <dbReference type="Proteomes" id="UP000420635"/>
    </source>
</evidence>
<proteinExistence type="predicted"/>
<accession>A0A646HLX1</accession>
<comment type="caution">
    <text evidence="1">The sequence shown here is derived from an EMBL/GenBank/DDBJ whole genome shotgun (WGS) entry which is preliminary data.</text>
</comment>
<dbReference type="AlphaFoldDB" id="A0A646HLX1"/>
<name>A0A646HLX1_9BACT</name>
<evidence type="ECO:0000313" key="1">
    <source>
        <dbReference type="EMBL" id="MQN89835.1"/>
    </source>
</evidence>